<evidence type="ECO:0000256" key="2">
    <source>
        <dbReference type="ARBA" id="ARBA00022692"/>
    </source>
</evidence>
<feature type="transmembrane region" description="Helical" evidence="5">
    <location>
        <begin position="106"/>
        <end position="129"/>
    </location>
</feature>
<gene>
    <name evidence="7" type="ORF">AB0759_07025</name>
</gene>
<evidence type="ECO:0000259" key="6">
    <source>
        <dbReference type="Pfam" id="PF00324"/>
    </source>
</evidence>
<dbReference type="PANTHER" id="PTHR42770:SF7">
    <property type="entry name" value="MEMBRANE PROTEIN"/>
    <property type="match status" value="1"/>
</dbReference>
<feature type="transmembrane region" description="Helical" evidence="5">
    <location>
        <begin position="12"/>
        <end position="31"/>
    </location>
</feature>
<feature type="transmembrane region" description="Helical" evidence="5">
    <location>
        <begin position="43"/>
        <end position="61"/>
    </location>
</feature>
<comment type="subcellular location">
    <subcellularLocation>
        <location evidence="1">Membrane</location>
        <topology evidence="1">Multi-pass membrane protein</topology>
    </subcellularLocation>
</comment>
<dbReference type="InterPro" id="IPR004841">
    <property type="entry name" value="AA-permease/SLC12A_dom"/>
</dbReference>
<protein>
    <submittedName>
        <fullName evidence="7">Amino acid permease</fullName>
    </submittedName>
</protein>
<organism evidence="7 8">
    <name type="scientific">Scytonema tolypothrichoides VB-61278_2</name>
    <dbReference type="NCBI Taxonomy" id="3232314"/>
    <lineage>
        <taxon>Bacteria</taxon>
        <taxon>Bacillati</taxon>
        <taxon>Cyanobacteriota</taxon>
        <taxon>Cyanophyceae</taxon>
        <taxon>Nostocales</taxon>
        <taxon>Scytonemataceae</taxon>
        <taxon>Scytonema</taxon>
    </lineage>
</organism>
<dbReference type="EMBL" id="JBFQGM010000002">
    <property type="protein sequence ID" value="MFL9460385.1"/>
    <property type="molecule type" value="Genomic_DNA"/>
</dbReference>
<dbReference type="RefSeq" id="WP_272900263.1">
    <property type="nucleotide sequence ID" value="NZ_JBFQGM010000002.1"/>
</dbReference>
<evidence type="ECO:0000256" key="1">
    <source>
        <dbReference type="ARBA" id="ARBA00004141"/>
    </source>
</evidence>
<evidence type="ECO:0000256" key="5">
    <source>
        <dbReference type="SAM" id="Phobius"/>
    </source>
</evidence>
<keyword evidence="8" id="KW-1185">Reference proteome</keyword>
<keyword evidence="2 5" id="KW-0812">Transmembrane</keyword>
<feature type="transmembrane region" description="Helical" evidence="5">
    <location>
        <begin position="135"/>
        <end position="152"/>
    </location>
</feature>
<evidence type="ECO:0000256" key="4">
    <source>
        <dbReference type="ARBA" id="ARBA00023136"/>
    </source>
</evidence>
<feature type="domain" description="Amino acid permease/ SLC12A" evidence="6">
    <location>
        <begin position="10"/>
        <end position="134"/>
    </location>
</feature>
<keyword evidence="3 5" id="KW-1133">Transmembrane helix</keyword>
<comment type="caution">
    <text evidence="7">The sequence shown here is derived from an EMBL/GenBank/DDBJ whole genome shotgun (WGS) entry which is preliminary data.</text>
</comment>
<sequence>MGLGASFHTVMYGYGRIIFSLSRAGYIPRWISVTSENHTPYRALILGTVVGLLCVMVVDVASDAVDAVILNMAVFGALISYILAMLSYIKLKLSYLNLSKLYQSPLGIYGAIVGSILAIFALIACYFVPAYRAGIWGIVIVMLIATVYFFLYSRNRLVAQAPEEVAALNKKI</sequence>
<name>A0ABW8WHF2_9CYAN</name>
<accession>A0ABW8WHF2</accession>
<dbReference type="Pfam" id="PF00324">
    <property type="entry name" value="AA_permease"/>
    <property type="match status" value="1"/>
</dbReference>
<keyword evidence="4 5" id="KW-0472">Membrane</keyword>
<proteinExistence type="predicted"/>
<reference evidence="7 8" key="1">
    <citation type="submission" date="2024-07" db="EMBL/GenBank/DDBJ databases">
        <authorList>
            <person name="Tripathy S."/>
        </authorList>
    </citation>
    <scope>NUCLEOTIDE SEQUENCE [LARGE SCALE GENOMIC DNA]</scope>
    <source>
        <strain evidence="7 8">VB-61278_2</strain>
    </source>
</reference>
<feature type="transmembrane region" description="Helical" evidence="5">
    <location>
        <begin position="67"/>
        <end position="86"/>
    </location>
</feature>
<evidence type="ECO:0000313" key="8">
    <source>
        <dbReference type="Proteomes" id="UP001628874"/>
    </source>
</evidence>
<dbReference type="Gene3D" id="1.20.1740.10">
    <property type="entry name" value="Amino acid/polyamine transporter I"/>
    <property type="match status" value="1"/>
</dbReference>
<evidence type="ECO:0000313" key="7">
    <source>
        <dbReference type="EMBL" id="MFL9460385.1"/>
    </source>
</evidence>
<dbReference type="InterPro" id="IPR050367">
    <property type="entry name" value="APC_superfamily"/>
</dbReference>
<dbReference type="Proteomes" id="UP001628874">
    <property type="component" value="Unassembled WGS sequence"/>
</dbReference>
<dbReference type="PANTHER" id="PTHR42770">
    <property type="entry name" value="AMINO ACID TRANSPORTER-RELATED"/>
    <property type="match status" value="1"/>
</dbReference>
<evidence type="ECO:0000256" key="3">
    <source>
        <dbReference type="ARBA" id="ARBA00022989"/>
    </source>
</evidence>